<dbReference type="GO" id="GO:0005886">
    <property type="term" value="C:plasma membrane"/>
    <property type="evidence" value="ECO:0007669"/>
    <property type="project" value="TreeGrafter"/>
</dbReference>
<evidence type="ECO:0000259" key="11">
    <source>
        <dbReference type="PROSITE" id="PS51755"/>
    </source>
</evidence>
<sequence>MDRPDERLKTLLHQESNALVQAILQLALAHGFTDQTSSMRAAWAEAVERINESLSTWLTHARPRQLDGRNDYRADPRFERLREIAWRHYEAGVPLELHHGLFTLCRQAYRQHLRQIPQHPDADTLLGVLDDFFDEATQAMLAPWAMRPPGEAALAESIRRLTRERDQYFGVLESLSGPVFITTEEGRLQHANDAALQSFLGLSEAGALRYRLALQHHRDTLQAVVDDILAAGRQELHAIWLDTHAGRRCFDIRLRPLEDIASKLDRCLIILMNDVTGHQRAIERARQAEHTMSMFLAAMSHEIRGPLHSVLGAAELLRDASLAEAESLLDLLGLSAGALNATLENVLSFSRFRHQAPQPRPTAVPLRKMLADLVRTQDVQARLQGVPLQLQLSAELPEQVMLDRSLVQQVLGNLVRNALRHDDGQGVTLGVQIEGSELVFIVTDHGPGLPPDIQAQLTRPASAASTPLPDPVDNSHSSGLGLLIVRRMTQALGGRLQLPANANGASIEVRLPLVLPEIATPDADSPVHPPEAPLLDQSCLLLDDDPIGALGTIAMLERLVRSVDHATSLTQASALLQTQPDVYDFFIVDTRLPDGSGLDFARQVRQDPRMVGKPVLLLSANTEQVRQQPEAGTLFAALLEKPLDATALAQAIRRHAGPPPSSPDKEDTLSIANGLWLDTPTRRLHIDGRIETLSPAETRLLVCLAAAIGKPCDRTRISEAICGRDWVYGDRTVDVLVSRLRRRLRGSVARIVTVHGLGYTLTVG</sequence>
<feature type="DNA-binding region" description="OmpR/PhoB-type" evidence="8">
    <location>
        <begin position="666"/>
        <end position="763"/>
    </location>
</feature>
<evidence type="ECO:0000256" key="6">
    <source>
        <dbReference type="ARBA" id="ARBA00023125"/>
    </source>
</evidence>
<keyword evidence="3 7" id="KW-0597">Phosphoprotein</keyword>
<dbReference type="InterPro" id="IPR001789">
    <property type="entry name" value="Sig_transdc_resp-reg_receiver"/>
</dbReference>
<feature type="domain" description="OmpR/PhoB-type" evidence="11">
    <location>
        <begin position="666"/>
        <end position="763"/>
    </location>
</feature>
<keyword evidence="13" id="KW-1185">Reference proteome</keyword>
<dbReference type="GO" id="GO:0003677">
    <property type="term" value="F:DNA binding"/>
    <property type="evidence" value="ECO:0007669"/>
    <property type="project" value="UniProtKB-UniRule"/>
</dbReference>
<dbReference type="SUPFAM" id="SSF47384">
    <property type="entry name" value="Homodimeric domain of signal transducing histidine kinase"/>
    <property type="match status" value="1"/>
</dbReference>
<dbReference type="InterPro" id="IPR001867">
    <property type="entry name" value="OmpR/PhoB-type_DNA-bd"/>
</dbReference>
<dbReference type="Gene3D" id="1.10.287.130">
    <property type="match status" value="1"/>
</dbReference>
<dbReference type="STRING" id="887898.HMPREF0551_1244"/>
<evidence type="ECO:0000256" key="5">
    <source>
        <dbReference type="ARBA" id="ARBA00022777"/>
    </source>
</evidence>
<dbReference type="SMART" id="SM00448">
    <property type="entry name" value="REC"/>
    <property type="match status" value="1"/>
</dbReference>
<dbReference type="EC" id="2.7.13.3" evidence="2"/>
<reference evidence="12 13" key="1">
    <citation type="submission" date="2010-12" db="EMBL/GenBank/DDBJ databases">
        <authorList>
            <person name="Muzny D."/>
            <person name="Qin X."/>
            <person name="Deng J."/>
            <person name="Jiang H."/>
            <person name="Liu Y."/>
            <person name="Qu J."/>
            <person name="Song X.-Z."/>
            <person name="Zhang L."/>
            <person name="Thornton R."/>
            <person name="Coyle M."/>
            <person name="Francisco L."/>
            <person name="Jackson L."/>
            <person name="Javaid M."/>
            <person name="Korchina V."/>
            <person name="Kovar C."/>
            <person name="Mata R."/>
            <person name="Mathew T."/>
            <person name="Ngo R."/>
            <person name="Nguyen L."/>
            <person name="Nguyen N."/>
            <person name="Okwuonu G."/>
            <person name="Ongeri F."/>
            <person name="Pham C."/>
            <person name="Simmons D."/>
            <person name="Wilczek-Boney K."/>
            <person name="Hale W."/>
            <person name="Jakkamsetti A."/>
            <person name="Pham P."/>
            <person name="Ruth R."/>
            <person name="San Lucas F."/>
            <person name="Warren J."/>
            <person name="Zhang J."/>
            <person name="Zhao Z."/>
            <person name="Zhou C."/>
            <person name="Zhu D."/>
            <person name="Lee S."/>
            <person name="Bess C."/>
            <person name="Blankenburg K."/>
            <person name="Forbes L."/>
            <person name="Fu Q."/>
            <person name="Gubbala S."/>
            <person name="Hirani K."/>
            <person name="Jayaseelan J.C."/>
            <person name="Lara F."/>
            <person name="Munidasa M."/>
            <person name="Palculict T."/>
            <person name="Patil S."/>
            <person name="Pu L.-L."/>
            <person name="Saada N."/>
            <person name="Tang L."/>
            <person name="Weissenberger G."/>
            <person name="Zhu Y."/>
            <person name="Hemphill L."/>
            <person name="Shang Y."/>
            <person name="Youmans B."/>
            <person name="Ayvaz T."/>
            <person name="Ross M."/>
            <person name="Santibanez J."/>
            <person name="Aqrawi P."/>
            <person name="Gross S."/>
            <person name="Joshi V."/>
            <person name="Fowler G."/>
            <person name="Nazareth L."/>
            <person name="Reid J."/>
            <person name="Worley K."/>
            <person name="Petrosino J."/>
            <person name="Highlander S."/>
            <person name="Gibbs R."/>
        </authorList>
    </citation>
    <scope>NUCLEOTIDE SEQUENCE [LARGE SCALE GENOMIC DNA]</scope>
    <source>
        <strain evidence="12 13">ATCC 51599</strain>
    </source>
</reference>
<dbReference type="SUPFAM" id="SSF52172">
    <property type="entry name" value="CheY-like"/>
    <property type="match status" value="1"/>
</dbReference>
<evidence type="ECO:0000259" key="10">
    <source>
        <dbReference type="PROSITE" id="PS50110"/>
    </source>
</evidence>
<name>E7RX31_9BURK</name>
<dbReference type="Pfam" id="PF00072">
    <property type="entry name" value="Response_reg"/>
    <property type="match status" value="1"/>
</dbReference>
<dbReference type="CDD" id="cd00156">
    <property type="entry name" value="REC"/>
    <property type="match status" value="1"/>
</dbReference>
<dbReference type="PRINTS" id="PR00344">
    <property type="entry name" value="BCTRLSENSOR"/>
</dbReference>
<protein>
    <recommendedName>
        <fullName evidence="2">histidine kinase</fullName>
        <ecNumber evidence="2">2.7.13.3</ecNumber>
    </recommendedName>
</protein>
<dbReference type="SMART" id="SM00387">
    <property type="entry name" value="HATPase_c"/>
    <property type="match status" value="1"/>
</dbReference>
<comment type="caution">
    <text evidence="12">The sequence shown here is derived from an EMBL/GenBank/DDBJ whole genome shotgun (WGS) entry which is preliminary data.</text>
</comment>
<dbReference type="InterPro" id="IPR011006">
    <property type="entry name" value="CheY-like_superfamily"/>
</dbReference>
<dbReference type="PANTHER" id="PTHR43047:SF62">
    <property type="entry name" value="SENSOR HISTIDINE KINASE DPIB"/>
    <property type="match status" value="1"/>
</dbReference>
<dbReference type="eggNOG" id="COG2205">
    <property type="taxonomic scope" value="Bacteria"/>
</dbReference>
<evidence type="ECO:0000259" key="9">
    <source>
        <dbReference type="PROSITE" id="PS50109"/>
    </source>
</evidence>
<dbReference type="AlphaFoldDB" id="E7RX31"/>
<dbReference type="InterPro" id="IPR036388">
    <property type="entry name" value="WH-like_DNA-bd_sf"/>
</dbReference>
<evidence type="ECO:0000256" key="3">
    <source>
        <dbReference type="ARBA" id="ARBA00022553"/>
    </source>
</evidence>
<feature type="modified residue" description="4-aspartylphosphate" evidence="7">
    <location>
        <position position="589"/>
    </location>
</feature>
<evidence type="ECO:0000256" key="1">
    <source>
        <dbReference type="ARBA" id="ARBA00000085"/>
    </source>
</evidence>
<gene>
    <name evidence="12" type="ORF">HMPREF0551_1244</name>
</gene>
<dbReference type="Pfam" id="PF00989">
    <property type="entry name" value="PAS"/>
    <property type="match status" value="1"/>
</dbReference>
<dbReference type="EMBL" id="AEQP01000006">
    <property type="protein sequence ID" value="EFV95022.1"/>
    <property type="molecule type" value="Genomic_DNA"/>
</dbReference>
<dbReference type="PANTHER" id="PTHR43047">
    <property type="entry name" value="TWO-COMPONENT HISTIDINE PROTEIN KINASE"/>
    <property type="match status" value="1"/>
</dbReference>
<dbReference type="RefSeq" id="WP_005673499.1">
    <property type="nucleotide sequence ID" value="NZ_CP146288.1"/>
</dbReference>
<dbReference type="Pfam" id="PF00486">
    <property type="entry name" value="Trans_reg_C"/>
    <property type="match status" value="1"/>
</dbReference>
<dbReference type="InterPro" id="IPR016032">
    <property type="entry name" value="Sig_transdc_resp-reg_C-effctor"/>
</dbReference>
<evidence type="ECO:0000313" key="12">
    <source>
        <dbReference type="EMBL" id="EFV95022.1"/>
    </source>
</evidence>
<dbReference type="InterPro" id="IPR000014">
    <property type="entry name" value="PAS"/>
</dbReference>
<dbReference type="InterPro" id="IPR035965">
    <property type="entry name" value="PAS-like_dom_sf"/>
</dbReference>
<dbReference type="PROSITE" id="PS50109">
    <property type="entry name" value="HIS_KIN"/>
    <property type="match status" value="1"/>
</dbReference>
<dbReference type="SUPFAM" id="SSF55785">
    <property type="entry name" value="PYP-like sensor domain (PAS domain)"/>
    <property type="match status" value="1"/>
</dbReference>
<keyword evidence="5 12" id="KW-0418">Kinase</keyword>
<organism evidence="12 13">
    <name type="scientific">Lautropia mirabilis ATCC 51599</name>
    <dbReference type="NCBI Taxonomy" id="887898"/>
    <lineage>
        <taxon>Bacteria</taxon>
        <taxon>Pseudomonadati</taxon>
        <taxon>Pseudomonadota</taxon>
        <taxon>Betaproteobacteria</taxon>
        <taxon>Burkholderiales</taxon>
        <taxon>Burkholderiaceae</taxon>
        <taxon>Lautropia</taxon>
    </lineage>
</organism>
<keyword evidence="4" id="KW-0808">Transferase</keyword>
<dbReference type="InterPro" id="IPR036097">
    <property type="entry name" value="HisK_dim/P_sf"/>
</dbReference>
<dbReference type="CDD" id="cd00082">
    <property type="entry name" value="HisKA"/>
    <property type="match status" value="1"/>
</dbReference>
<dbReference type="SUPFAM" id="SSF46894">
    <property type="entry name" value="C-terminal effector domain of the bipartite response regulators"/>
    <property type="match status" value="1"/>
</dbReference>
<dbReference type="InterPro" id="IPR004358">
    <property type="entry name" value="Sig_transdc_His_kin-like_C"/>
</dbReference>
<dbReference type="SUPFAM" id="SSF55874">
    <property type="entry name" value="ATPase domain of HSP90 chaperone/DNA topoisomerase II/histidine kinase"/>
    <property type="match status" value="1"/>
</dbReference>
<dbReference type="HOGENOM" id="CLU_000445_114_60_4"/>
<dbReference type="Proteomes" id="UP000011021">
    <property type="component" value="Unassembled WGS sequence"/>
</dbReference>
<dbReference type="GO" id="GO:0000155">
    <property type="term" value="F:phosphorelay sensor kinase activity"/>
    <property type="evidence" value="ECO:0007669"/>
    <property type="project" value="InterPro"/>
</dbReference>
<evidence type="ECO:0000313" key="13">
    <source>
        <dbReference type="Proteomes" id="UP000011021"/>
    </source>
</evidence>
<dbReference type="GO" id="GO:0006355">
    <property type="term" value="P:regulation of DNA-templated transcription"/>
    <property type="evidence" value="ECO:0007669"/>
    <property type="project" value="InterPro"/>
</dbReference>
<dbReference type="InterPro" id="IPR003594">
    <property type="entry name" value="HATPase_dom"/>
</dbReference>
<comment type="catalytic activity">
    <reaction evidence="1">
        <text>ATP + protein L-histidine = ADP + protein N-phospho-L-histidine.</text>
        <dbReference type="EC" id="2.7.13.3"/>
    </reaction>
</comment>
<evidence type="ECO:0000256" key="4">
    <source>
        <dbReference type="ARBA" id="ARBA00022679"/>
    </source>
</evidence>
<dbReference type="InterPro" id="IPR013767">
    <property type="entry name" value="PAS_fold"/>
</dbReference>
<dbReference type="CDD" id="cd00130">
    <property type="entry name" value="PAS"/>
    <property type="match status" value="1"/>
</dbReference>
<accession>E7RX31</accession>
<keyword evidence="6 8" id="KW-0238">DNA-binding</keyword>
<dbReference type="InterPro" id="IPR003661">
    <property type="entry name" value="HisK_dim/P_dom"/>
</dbReference>
<dbReference type="SMART" id="SM00388">
    <property type="entry name" value="HisKA"/>
    <property type="match status" value="1"/>
</dbReference>
<evidence type="ECO:0000256" key="8">
    <source>
        <dbReference type="PROSITE-ProRule" id="PRU01091"/>
    </source>
</evidence>
<feature type="domain" description="Histidine kinase" evidence="9">
    <location>
        <begin position="298"/>
        <end position="515"/>
    </location>
</feature>
<dbReference type="InterPro" id="IPR005467">
    <property type="entry name" value="His_kinase_dom"/>
</dbReference>
<proteinExistence type="predicted"/>
<evidence type="ECO:0000256" key="7">
    <source>
        <dbReference type="PROSITE-ProRule" id="PRU00169"/>
    </source>
</evidence>
<dbReference type="PROSITE" id="PS50110">
    <property type="entry name" value="RESPONSE_REGULATORY"/>
    <property type="match status" value="1"/>
</dbReference>
<dbReference type="eggNOG" id="COG0745">
    <property type="taxonomic scope" value="Bacteria"/>
</dbReference>
<dbReference type="InterPro" id="IPR036890">
    <property type="entry name" value="HATPase_C_sf"/>
</dbReference>
<dbReference type="GO" id="GO:0009927">
    <property type="term" value="F:histidine phosphotransfer kinase activity"/>
    <property type="evidence" value="ECO:0007669"/>
    <property type="project" value="TreeGrafter"/>
</dbReference>
<dbReference type="Gene3D" id="3.40.50.2300">
    <property type="match status" value="1"/>
</dbReference>
<dbReference type="Gene3D" id="3.30.450.20">
    <property type="entry name" value="PAS domain"/>
    <property type="match status" value="1"/>
</dbReference>
<feature type="domain" description="Response regulatory" evidence="10">
    <location>
        <begin position="538"/>
        <end position="656"/>
    </location>
</feature>
<dbReference type="PROSITE" id="PS51755">
    <property type="entry name" value="OMPR_PHOB"/>
    <property type="match status" value="1"/>
</dbReference>
<dbReference type="Pfam" id="PF02518">
    <property type="entry name" value="HATPase_c"/>
    <property type="match status" value="1"/>
</dbReference>
<dbReference type="Gene3D" id="1.10.10.10">
    <property type="entry name" value="Winged helix-like DNA-binding domain superfamily/Winged helix DNA-binding domain"/>
    <property type="match status" value="1"/>
</dbReference>
<dbReference type="Gene3D" id="3.30.565.10">
    <property type="entry name" value="Histidine kinase-like ATPase, C-terminal domain"/>
    <property type="match status" value="1"/>
</dbReference>
<dbReference type="Pfam" id="PF00512">
    <property type="entry name" value="HisKA"/>
    <property type="match status" value="1"/>
</dbReference>
<dbReference type="SMART" id="SM00862">
    <property type="entry name" value="Trans_reg_C"/>
    <property type="match status" value="1"/>
</dbReference>
<evidence type="ECO:0000256" key="2">
    <source>
        <dbReference type="ARBA" id="ARBA00012438"/>
    </source>
</evidence>